<proteinExistence type="predicted"/>
<organism evidence="5 6">
    <name type="scientific">Popillia japonica</name>
    <name type="common">Japanese beetle</name>
    <dbReference type="NCBI Taxonomy" id="7064"/>
    <lineage>
        <taxon>Eukaryota</taxon>
        <taxon>Metazoa</taxon>
        <taxon>Ecdysozoa</taxon>
        <taxon>Arthropoda</taxon>
        <taxon>Hexapoda</taxon>
        <taxon>Insecta</taxon>
        <taxon>Pterygota</taxon>
        <taxon>Neoptera</taxon>
        <taxon>Endopterygota</taxon>
        <taxon>Coleoptera</taxon>
        <taxon>Polyphaga</taxon>
        <taxon>Scarabaeiformia</taxon>
        <taxon>Scarabaeidae</taxon>
        <taxon>Rutelinae</taxon>
        <taxon>Popillia</taxon>
    </lineage>
</organism>
<gene>
    <name evidence="5" type="ORF">QE152_g21704</name>
</gene>
<name>A0AAW1KNG5_POPJA</name>
<comment type="caution">
    <text evidence="5">The sequence shown here is derived from an EMBL/GenBank/DDBJ whole genome shotgun (WGS) entry which is preliminary data.</text>
</comment>
<dbReference type="Pfam" id="PF17919">
    <property type="entry name" value="RT_RNaseH_2"/>
    <property type="match status" value="1"/>
</dbReference>
<evidence type="ECO:0000259" key="3">
    <source>
        <dbReference type="Pfam" id="PF00078"/>
    </source>
</evidence>
<evidence type="ECO:0000259" key="4">
    <source>
        <dbReference type="Pfam" id="PF17919"/>
    </source>
</evidence>
<dbReference type="CDD" id="cd09272">
    <property type="entry name" value="RNase_HI_RT_Ty1"/>
    <property type="match status" value="1"/>
</dbReference>
<reference evidence="5 6" key="1">
    <citation type="journal article" date="2024" name="BMC Genomics">
        <title>De novo assembly and annotation of Popillia japonica's genome with initial clues to its potential as an invasive pest.</title>
        <authorList>
            <person name="Cucini C."/>
            <person name="Boschi S."/>
            <person name="Funari R."/>
            <person name="Cardaioli E."/>
            <person name="Iannotti N."/>
            <person name="Marturano G."/>
            <person name="Paoli F."/>
            <person name="Bruttini M."/>
            <person name="Carapelli A."/>
            <person name="Frati F."/>
            <person name="Nardi F."/>
        </authorList>
    </citation>
    <scope>NUCLEOTIDE SEQUENCE [LARGE SCALE GENOMIC DNA]</scope>
    <source>
        <strain evidence="5">DMR45628</strain>
    </source>
</reference>
<dbReference type="PANTHER" id="PTHR37984:SF5">
    <property type="entry name" value="PROTEIN NYNRIN-LIKE"/>
    <property type="match status" value="1"/>
</dbReference>
<keyword evidence="5" id="KW-0548">Nucleotidyltransferase</keyword>
<dbReference type="GO" id="GO:0003964">
    <property type="term" value="F:RNA-directed DNA polymerase activity"/>
    <property type="evidence" value="ECO:0007669"/>
    <property type="project" value="UniProtKB-KW"/>
</dbReference>
<keyword evidence="5" id="KW-0808">Transferase</keyword>
<dbReference type="InterPro" id="IPR050951">
    <property type="entry name" value="Retrovirus_Pol_polyprotein"/>
</dbReference>
<dbReference type="EMBL" id="JASPKY010000203">
    <property type="protein sequence ID" value="KAK9721115.1"/>
    <property type="molecule type" value="Genomic_DNA"/>
</dbReference>
<sequence>MPKKWEADITKRLVLLYELQLVLYKRKYLLKKINNLRSQFLEVTKKKKVIPPSGSGAEDCVKPNWWLYDSLSFLLPYTKKDKGESNLNVLPSQILLPNTQETTVEICDLETISTDEDQYENVSEVIIQTDSVSPVSFIADSESSHTKPFHSNSDNNCKSTPKTKKRKKNDSSQSGVVEAAFVKALNELDDIKVTAPDDETHLERLRSVLHKLSEHNIKVNLQKCQFMKTEIQYCGYRIDKSGIHKSKEKIEAIQKVPIPKNKTEVKAFVGLVNYYDRIPSVWIKNCNGAFEQIKKQIQSPTMLAHYDPQLLVLATDANPYAVGAVFSHIYPDGTERPIQFAYGTERPIQFACGAFEQIKKQIQSPTMLAHYDPQLLVLATDANPYAVGAVFSHIYPDTGVSNRCEPVCSRSNDGRTWKRHSEQIRKIGEYTPQIQIPLHKDHSIMEDLDDKISLPTEVHTEGDRIPWKTWMIKYHYQRRIFFDGGDELVAYTDSDFGGDVNTGQSTSGVLILRGGPLVWYALKQRLVATSTAESVYRAAVSSIDEICWIPRLGSELGMLDIGKPTTLYLDHRKTNNIVLR</sequence>
<dbReference type="Proteomes" id="UP001458880">
    <property type="component" value="Unassembled WGS sequence"/>
</dbReference>
<dbReference type="InterPro" id="IPR043128">
    <property type="entry name" value="Rev_trsase/Diguanyl_cyclase"/>
</dbReference>
<dbReference type="SUPFAM" id="SSF56672">
    <property type="entry name" value="DNA/RNA polymerases"/>
    <property type="match status" value="1"/>
</dbReference>
<protein>
    <submittedName>
        <fullName evidence="5">RNase H-like domain found in reverse transcriptase</fullName>
    </submittedName>
</protein>
<dbReference type="PANTHER" id="PTHR37984">
    <property type="entry name" value="PROTEIN CBG26694"/>
    <property type="match status" value="1"/>
</dbReference>
<dbReference type="Pfam" id="PF00078">
    <property type="entry name" value="RVT_1"/>
    <property type="match status" value="1"/>
</dbReference>
<keyword evidence="1" id="KW-0511">Multifunctional enzyme</keyword>
<evidence type="ECO:0000256" key="1">
    <source>
        <dbReference type="ARBA" id="ARBA00023268"/>
    </source>
</evidence>
<accession>A0AAW1KNG5</accession>
<feature type="domain" description="Reverse transcriptase" evidence="3">
    <location>
        <begin position="188"/>
        <end position="238"/>
    </location>
</feature>
<dbReference type="InterPro" id="IPR041577">
    <property type="entry name" value="RT_RNaseH_2"/>
</dbReference>
<keyword evidence="6" id="KW-1185">Reference proteome</keyword>
<dbReference type="Gene3D" id="3.30.70.270">
    <property type="match status" value="2"/>
</dbReference>
<feature type="region of interest" description="Disordered" evidence="2">
    <location>
        <begin position="142"/>
        <end position="174"/>
    </location>
</feature>
<evidence type="ECO:0000256" key="2">
    <source>
        <dbReference type="SAM" id="MobiDB-lite"/>
    </source>
</evidence>
<dbReference type="InterPro" id="IPR043502">
    <property type="entry name" value="DNA/RNA_pol_sf"/>
</dbReference>
<keyword evidence="5" id="KW-0695">RNA-directed DNA polymerase</keyword>
<dbReference type="AlphaFoldDB" id="A0AAW1KNG5"/>
<evidence type="ECO:0000313" key="6">
    <source>
        <dbReference type="Proteomes" id="UP001458880"/>
    </source>
</evidence>
<feature type="domain" description="Reverse transcriptase/retrotransposon-derived protein RNase H-like" evidence="4">
    <location>
        <begin position="282"/>
        <end position="341"/>
    </location>
</feature>
<evidence type="ECO:0000313" key="5">
    <source>
        <dbReference type="EMBL" id="KAK9721115.1"/>
    </source>
</evidence>
<dbReference type="InterPro" id="IPR000477">
    <property type="entry name" value="RT_dom"/>
</dbReference>